<organism evidence="2 3">
    <name type="scientific">Tieghemiomyces parasiticus</name>
    <dbReference type="NCBI Taxonomy" id="78921"/>
    <lineage>
        <taxon>Eukaryota</taxon>
        <taxon>Fungi</taxon>
        <taxon>Fungi incertae sedis</taxon>
        <taxon>Zoopagomycota</taxon>
        <taxon>Kickxellomycotina</taxon>
        <taxon>Dimargaritomycetes</taxon>
        <taxon>Dimargaritales</taxon>
        <taxon>Dimargaritaceae</taxon>
        <taxon>Tieghemiomyces</taxon>
    </lineage>
</organism>
<evidence type="ECO:0000256" key="1">
    <source>
        <dbReference type="SAM" id="MobiDB-lite"/>
    </source>
</evidence>
<keyword evidence="3" id="KW-1185">Reference proteome</keyword>
<comment type="caution">
    <text evidence="2">The sequence shown here is derived from an EMBL/GenBank/DDBJ whole genome shotgun (WGS) entry which is preliminary data.</text>
</comment>
<sequence length="112" mass="12133">MQPNTAGMLSSPDDSSPGEEEWLYSPRLRSHGPGDLGVVEPLGLTNDNNDDDDDPDGSQLASPRGPTMIQRFLEARRRYSQGAELPPDKTEALATSPVTTRLQTRVATLSLV</sequence>
<evidence type="ECO:0000313" key="3">
    <source>
        <dbReference type="Proteomes" id="UP001150569"/>
    </source>
</evidence>
<proteinExistence type="predicted"/>
<dbReference type="AlphaFoldDB" id="A0A9W8AJE7"/>
<evidence type="ECO:0000313" key="2">
    <source>
        <dbReference type="EMBL" id="KAJ1927948.1"/>
    </source>
</evidence>
<dbReference type="Proteomes" id="UP001150569">
    <property type="component" value="Unassembled WGS sequence"/>
</dbReference>
<feature type="region of interest" description="Disordered" evidence="1">
    <location>
        <begin position="1"/>
        <end position="66"/>
    </location>
</feature>
<gene>
    <name evidence="2" type="ORF">IWQ60_002504</name>
</gene>
<protein>
    <submittedName>
        <fullName evidence="2">Uncharacterized protein</fullName>
    </submittedName>
</protein>
<dbReference type="EMBL" id="JANBPT010000095">
    <property type="protein sequence ID" value="KAJ1927948.1"/>
    <property type="molecule type" value="Genomic_DNA"/>
</dbReference>
<reference evidence="2" key="1">
    <citation type="submission" date="2022-07" db="EMBL/GenBank/DDBJ databases">
        <title>Phylogenomic reconstructions and comparative analyses of Kickxellomycotina fungi.</title>
        <authorList>
            <person name="Reynolds N.K."/>
            <person name="Stajich J.E."/>
            <person name="Barry K."/>
            <person name="Grigoriev I.V."/>
            <person name="Crous P."/>
            <person name="Smith M.E."/>
        </authorList>
    </citation>
    <scope>NUCLEOTIDE SEQUENCE</scope>
    <source>
        <strain evidence="2">RSA 861</strain>
    </source>
</reference>
<accession>A0A9W8AJE7</accession>
<name>A0A9W8AJE7_9FUNG</name>